<accession>A0A6A6TW14</accession>
<proteinExistence type="predicted"/>
<feature type="chain" id="PRO_5025453467" evidence="1">
    <location>
        <begin position="17"/>
        <end position="161"/>
    </location>
</feature>
<keyword evidence="1" id="KW-0732">Signal</keyword>
<sequence length="161" mass="17268">MKSLAIIILTIRYTAAIPQAVSTAIQMRYAPRTAESPPATTSPPESHRCGGFMFPTLSCPSSESCYRPSTIIPELPAFCIGQYCGGFTTDHRSCPQDQVCAEEGAANVDLPGRCVLESMKCGKGIGSCPQDWKCVRDPHATCEFGSDGCESVCYPSDFQVA</sequence>
<reference evidence="2" key="1">
    <citation type="journal article" date="2020" name="Stud. Mycol.">
        <title>101 Dothideomycetes genomes: a test case for predicting lifestyles and emergence of pathogens.</title>
        <authorList>
            <person name="Haridas S."/>
            <person name="Albert R."/>
            <person name="Binder M."/>
            <person name="Bloem J."/>
            <person name="Labutti K."/>
            <person name="Salamov A."/>
            <person name="Andreopoulos B."/>
            <person name="Baker S."/>
            <person name="Barry K."/>
            <person name="Bills G."/>
            <person name="Bluhm B."/>
            <person name="Cannon C."/>
            <person name="Castanera R."/>
            <person name="Culley D."/>
            <person name="Daum C."/>
            <person name="Ezra D."/>
            <person name="Gonzalez J."/>
            <person name="Henrissat B."/>
            <person name="Kuo A."/>
            <person name="Liang C."/>
            <person name="Lipzen A."/>
            <person name="Lutzoni F."/>
            <person name="Magnuson J."/>
            <person name="Mondo S."/>
            <person name="Nolan M."/>
            <person name="Ohm R."/>
            <person name="Pangilinan J."/>
            <person name="Park H.-J."/>
            <person name="Ramirez L."/>
            <person name="Alfaro M."/>
            <person name="Sun H."/>
            <person name="Tritt A."/>
            <person name="Yoshinaga Y."/>
            <person name="Zwiers L.-H."/>
            <person name="Turgeon B."/>
            <person name="Goodwin S."/>
            <person name="Spatafora J."/>
            <person name="Crous P."/>
            <person name="Grigoriev I."/>
        </authorList>
    </citation>
    <scope>NUCLEOTIDE SEQUENCE</scope>
    <source>
        <strain evidence="2">CBS 115976</strain>
    </source>
</reference>
<dbReference type="EMBL" id="MU004247">
    <property type="protein sequence ID" value="KAF2663163.1"/>
    <property type="molecule type" value="Genomic_DNA"/>
</dbReference>
<keyword evidence="3" id="KW-1185">Reference proteome</keyword>
<name>A0A6A6TW14_9PEZI</name>
<organism evidence="2 3">
    <name type="scientific">Microthyrium microscopicum</name>
    <dbReference type="NCBI Taxonomy" id="703497"/>
    <lineage>
        <taxon>Eukaryota</taxon>
        <taxon>Fungi</taxon>
        <taxon>Dikarya</taxon>
        <taxon>Ascomycota</taxon>
        <taxon>Pezizomycotina</taxon>
        <taxon>Dothideomycetes</taxon>
        <taxon>Dothideomycetes incertae sedis</taxon>
        <taxon>Microthyriales</taxon>
        <taxon>Microthyriaceae</taxon>
        <taxon>Microthyrium</taxon>
    </lineage>
</organism>
<evidence type="ECO:0000313" key="2">
    <source>
        <dbReference type="EMBL" id="KAF2663163.1"/>
    </source>
</evidence>
<evidence type="ECO:0000313" key="3">
    <source>
        <dbReference type="Proteomes" id="UP000799302"/>
    </source>
</evidence>
<dbReference type="AlphaFoldDB" id="A0A6A6TW14"/>
<dbReference type="Proteomes" id="UP000799302">
    <property type="component" value="Unassembled WGS sequence"/>
</dbReference>
<gene>
    <name evidence="2" type="ORF">BT63DRAFT_461541</name>
</gene>
<evidence type="ECO:0000256" key="1">
    <source>
        <dbReference type="SAM" id="SignalP"/>
    </source>
</evidence>
<protein>
    <submittedName>
        <fullName evidence="2">Uncharacterized protein</fullName>
    </submittedName>
</protein>
<feature type="signal peptide" evidence="1">
    <location>
        <begin position="1"/>
        <end position="16"/>
    </location>
</feature>